<dbReference type="Proteomes" id="UP000192756">
    <property type="component" value="Unassembled WGS sequence"/>
</dbReference>
<keyword evidence="1" id="KW-1133">Transmembrane helix</keyword>
<keyword evidence="1" id="KW-0472">Membrane</keyword>
<dbReference type="InterPro" id="IPR006860">
    <property type="entry name" value="FecR"/>
</dbReference>
<dbReference type="RefSeq" id="WP_084241204.1">
    <property type="nucleotide sequence ID" value="NZ_FWXT01000004.1"/>
</dbReference>
<evidence type="ECO:0000313" key="5">
    <source>
        <dbReference type="Proteomes" id="UP000192756"/>
    </source>
</evidence>
<dbReference type="Pfam" id="PF16344">
    <property type="entry name" value="FecR_C"/>
    <property type="match status" value="1"/>
</dbReference>
<evidence type="ECO:0000256" key="1">
    <source>
        <dbReference type="SAM" id="Phobius"/>
    </source>
</evidence>
<dbReference type="OrthoDB" id="1099963at2"/>
<dbReference type="InterPro" id="IPR032508">
    <property type="entry name" value="FecR_C"/>
</dbReference>
<keyword evidence="1" id="KW-0812">Transmembrane</keyword>
<feature type="transmembrane region" description="Helical" evidence="1">
    <location>
        <begin position="77"/>
        <end position="94"/>
    </location>
</feature>
<dbReference type="EMBL" id="FWXT01000004">
    <property type="protein sequence ID" value="SMD04049.1"/>
    <property type="molecule type" value="Genomic_DNA"/>
</dbReference>
<dbReference type="STRING" id="151894.SAMN04488524_4426"/>
<organism evidence="4 5">
    <name type="scientific">Pedobacter africanus</name>
    <dbReference type="NCBI Taxonomy" id="151894"/>
    <lineage>
        <taxon>Bacteria</taxon>
        <taxon>Pseudomonadati</taxon>
        <taxon>Bacteroidota</taxon>
        <taxon>Sphingobacteriia</taxon>
        <taxon>Sphingobacteriales</taxon>
        <taxon>Sphingobacteriaceae</taxon>
        <taxon>Pedobacter</taxon>
    </lineage>
</organism>
<sequence>MDNSKAKTLLEKYKSGTLNQAEQHLLEDWYLGLSRSNKLDLEEGELEKNLDEIWKTISSDTAVPMQKTYKIVWWKKLSVAAALLLVFGAGFYFYNQKESKTSWYQSYTTAVQPGSNRATLTLANGQVIALDDAGNGKLAEQAGISITKTKDGQLVYTVTNGAAGSNKETINTIATPKGGQYQVNLPDGSRVWLNAASSLRYPVHFTGAERRVTLTGEAYFEIAKVYSAALSQADGATQRRLQAPFIVLTDKQQVTVLGTHFNINAYADEPAVKTTLLEGAVRINRTAAPAAALVLKPGEQSTIASGQLNVAAVNTEEAIAWKNGMFMFKDADLKTVMRAIARWYDVEVHYEGTLPDKEFSGDIYRNLDLNQVLSVLSFYKVHFRVEGKKITVTP</sequence>
<feature type="domain" description="Protein FecR C-terminal" evidence="3">
    <location>
        <begin position="326"/>
        <end position="392"/>
    </location>
</feature>
<keyword evidence="5" id="KW-1185">Reference proteome</keyword>
<dbReference type="Gene3D" id="2.60.120.1440">
    <property type="match status" value="1"/>
</dbReference>
<dbReference type="InterPro" id="IPR012373">
    <property type="entry name" value="Ferrdict_sens_TM"/>
</dbReference>
<evidence type="ECO:0000259" key="3">
    <source>
        <dbReference type="Pfam" id="PF16344"/>
    </source>
</evidence>
<feature type="domain" description="FecR protein" evidence="2">
    <location>
        <begin position="172"/>
        <end position="282"/>
    </location>
</feature>
<dbReference type="Pfam" id="PF04773">
    <property type="entry name" value="FecR"/>
    <property type="match status" value="1"/>
</dbReference>
<dbReference type="AlphaFoldDB" id="A0A1W2E2W6"/>
<evidence type="ECO:0000313" key="4">
    <source>
        <dbReference type="EMBL" id="SMD04049.1"/>
    </source>
</evidence>
<dbReference type="PANTHER" id="PTHR30273:SF2">
    <property type="entry name" value="PROTEIN FECR"/>
    <property type="match status" value="1"/>
</dbReference>
<proteinExistence type="predicted"/>
<reference evidence="5" key="1">
    <citation type="submission" date="2017-04" db="EMBL/GenBank/DDBJ databases">
        <authorList>
            <person name="Varghese N."/>
            <person name="Submissions S."/>
        </authorList>
    </citation>
    <scope>NUCLEOTIDE SEQUENCE [LARGE SCALE GENOMIC DNA]</scope>
    <source>
        <strain evidence="5">DSM 12126</strain>
    </source>
</reference>
<dbReference type="Gene3D" id="3.55.50.30">
    <property type="match status" value="1"/>
</dbReference>
<accession>A0A1W2E2W6</accession>
<dbReference type="PANTHER" id="PTHR30273">
    <property type="entry name" value="PERIPLASMIC SIGNAL SENSOR AND SIGMA FACTOR ACTIVATOR FECR-RELATED"/>
    <property type="match status" value="1"/>
</dbReference>
<evidence type="ECO:0000259" key="2">
    <source>
        <dbReference type="Pfam" id="PF04773"/>
    </source>
</evidence>
<protein>
    <submittedName>
        <fullName evidence="4">FecR family protein</fullName>
    </submittedName>
</protein>
<gene>
    <name evidence="4" type="ORF">SAMN04488524_4426</name>
</gene>
<name>A0A1W2E2W6_9SPHI</name>
<dbReference type="GO" id="GO:0016989">
    <property type="term" value="F:sigma factor antagonist activity"/>
    <property type="evidence" value="ECO:0007669"/>
    <property type="project" value="TreeGrafter"/>
</dbReference>